<evidence type="ECO:0000313" key="15">
    <source>
        <dbReference type="Proteomes" id="UP000694568"/>
    </source>
</evidence>
<dbReference type="OrthoDB" id="5512589at2759"/>
<dbReference type="Proteomes" id="UP000694568">
    <property type="component" value="Unplaced"/>
</dbReference>
<dbReference type="InterPro" id="IPR002659">
    <property type="entry name" value="Glyco_trans_31"/>
</dbReference>
<dbReference type="GO" id="GO:0008499">
    <property type="term" value="F:N-acetyl-beta-D-glucosaminide beta-(1,3)-galactosyltransferase activity"/>
    <property type="evidence" value="ECO:0007669"/>
    <property type="project" value="TreeGrafter"/>
</dbReference>
<evidence type="ECO:0000256" key="1">
    <source>
        <dbReference type="ARBA" id="ARBA00004323"/>
    </source>
</evidence>
<keyword evidence="10" id="KW-0443">Lipid metabolism</keyword>
<evidence type="ECO:0000256" key="5">
    <source>
        <dbReference type="ARBA" id="ARBA00022679"/>
    </source>
</evidence>
<gene>
    <name evidence="14" type="primary">LOC116042995</name>
</gene>
<dbReference type="GO" id="GO:0000139">
    <property type="term" value="C:Golgi membrane"/>
    <property type="evidence" value="ECO:0007669"/>
    <property type="project" value="UniProtKB-SubCell"/>
</dbReference>
<dbReference type="GO" id="GO:0006629">
    <property type="term" value="P:lipid metabolic process"/>
    <property type="evidence" value="ECO:0007669"/>
    <property type="project" value="UniProtKB-KW"/>
</dbReference>
<evidence type="ECO:0000256" key="6">
    <source>
        <dbReference type="ARBA" id="ARBA00022692"/>
    </source>
</evidence>
<keyword evidence="8 13" id="KW-1133">Transmembrane helix</keyword>
<keyword evidence="11 13" id="KW-0472">Membrane</keyword>
<evidence type="ECO:0000256" key="3">
    <source>
        <dbReference type="ARBA" id="ARBA00008661"/>
    </source>
</evidence>
<reference evidence="14" key="2">
    <citation type="submission" date="2025-09" db="UniProtKB">
        <authorList>
            <consortium name="Ensembl"/>
        </authorList>
    </citation>
    <scope>IDENTIFICATION</scope>
</reference>
<dbReference type="RefSeq" id="XP_031145346.1">
    <property type="nucleotide sequence ID" value="XM_031289486.2"/>
</dbReference>
<evidence type="ECO:0000256" key="4">
    <source>
        <dbReference type="ARBA" id="ARBA00022676"/>
    </source>
</evidence>
<organism evidence="14 15">
    <name type="scientific">Sander lucioperca</name>
    <name type="common">Pike-perch</name>
    <name type="synonym">Perca lucioperca</name>
    <dbReference type="NCBI Taxonomy" id="283035"/>
    <lineage>
        <taxon>Eukaryota</taxon>
        <taxon>Metazoa</taxon>
        <taxon>Chordata</taxon>
        <taxon>Craniata</taxon>
        <taxon>Vertebrata</taxon>
        <taxon>Euteleostomi</taxon>
        <taxon>Actinopterygii</taxon>
        <taxon>Neopterygii</taxon>
        <taxon>Teleostei</taxon>
        <taxon>Neoteleostei</taxon>
        <taxon>Acanthomorphata</taxon>
        <taxon>Eupercaria</taxon>
        <taxon>Perciformes</taxon>
        <taxon>Percoidei</taxon>
        <taxon>Percidae</taxon>
        <taxon>Luciopercinae</taxon>
        <taxon>Sander</taxon>
    </lineage>
</organism>
<evidence type="ECO:0000256" key="7">
    <source>
        <dbReference type="ARBA" id="ARBA00022968"/>
    </source>
</evidence>
<feature type="transmembrane region" description="Helical" evidence="13">
    <location>
        <begin position="97"/>
        <end position="116"/>
    </location>
</feature>
<keyword evidence="9 13" id="KW-0333">Golgi apparatus</keyword>
<dbReference type="PANTHER" id="PTHR11214">
    <property type="entry name" value="BETA-1,3-N-ACETYLGLUCOSAMINYLTRANSFERASE"/>
    <property type="match status" value="1"/>
</dbReference>
<evidence type="ECO:0000313" key="14">
    <source>
        <dbReference type="Ensembl" id="ENSSLUP00000000400.1"/>
    </source>
</evidence>
<dbReference type="PANTHER" id="PTHR11214:SF115">
    <property type="entry name" value="HEXOSYLTRANSFERASE"/>
    <property type="match status" value="1"/>
</dbReference>
<keyword evidence="7" id="KW-0735">Signal-anchor</keyword>
<dbReference type="AlphaFoldDB" id="A0A8C9WPN2"/>
<comment type="caution">
    <text evidence="13">Lacks conserved residue(s) required for the propagation of feature annotation.</text>
</comment>
<evidence type="ECO:0000256" key="13">
    <source>
        <dbReference type="RuleBase" id="RU363063"/>
    </source>
</evidence>
<keyword evidence="15" id="KW-1185">Reference proteome</keyword>
<dbReference type="GeneID" id="116042995"/>
<dbReference type="EC" id="2.4.1.-" evidence="13"/>
<proteinExistence type="inferred from homology"/>
<name>A0A8C9WPN2_SANLU</name>
<dbReference type="GO" id="GO:0006493">
    <property type="term" value="P:protein O-linked glycosylation"/>
    <property type="evidence" value="ECO:0007669"/>
    <property type="project" value="TreeGrafter"/>
</dbReference>
<feature type="transmembrane region" description="Helical" evidence="13">
    <location>
        <begin position="20"/>
        <end position="39"/>
    </location>
</feature>
<dbReference type="Pfam" id="PF01762">
    <property type="entry name" value="Galactosyl_T"/>
    <property type="match status" value="1"/>
</dbReference>
<dbReference type="FunFam" id="3.90.550.50:FF:000001">
    <property type="entry name" value="Hexosyltransferase"/>
    <property type="match status" value="1"/>
</dbReference>
<evidence type="ECO:0000256" key="12">
    <source>
        <dbReference type="ARBA" id="ARBA00023180"/>
    </source>
</evidence>
<accession>A0A8C9WPN2</accession>
<dbReference type="GeneTree" id="ENSGT00940000164876"/>
<keyword evidence="4 13" id="KW-0328">Glycosyltransferase</keyword>
<dbReference type="KEGG" id="sluc:116042995"/>
<keyword evidence="5" id="KW-0808">Transferase</keyword>
<evidence type="ECO:0000256" key="10">
    <source>
        <dbReference type="ARBA" id="ARBA00023098"/>
    </source>
</evidence>
<reference evidence="14" key="1">
    <citation type="submission" date="2025-08" db="UniProtKB">
        <authorList>
            <consortium name="Ensembl"/>
        </authorList>
    </citation>
    <scope>IDENTIFICATION</scope>
</reference>
<comment type="similarity">
    <text evidence="3 13">Belongs to the glycosyltransferase 31 family.</text>
</comment>
<evidence type="ECO:0000256" key="8">
    <source>
        <dbReference type="ARBA" id="ARBA00022989"/>
    </source>
</evidence>
<dbReference type="Ensembl" id="ENSSLUT00000000438.1">
    <property type="protein sequence ID" value="ENSSLUP00000000400.1"/>
    <property type="gene ID" value="ENSSLUG00000000248.1"/>
</dbReference>
<protein>
    <recommendedName>
        <fullName evidence="13">Hexosyltransferase</fullName>
        <ecNumber evidence="13">2.4.1.-</ecNumber>
    </recommendedName>
</protein>
<evidence type="ECO:0000256" key="2">
    <source>
        <dbReference type="ARBA" id="ARBA00004922"/>
    </source>
</evidence>
<comment type="pathway">
    <text evidence="2">Protein modification; protein glycosylation.</text>
</comment>
<comment type="subcellular location">
    <subcellularLocation>
        <location evidence="1 13">Golgi apparatus membrane</location>
        <topology evidence="1 13">Single-pass type II membrane protein</topology>
    </subcellularLocation>
</comment>
<keyword evidence="12" id="KW-0325">Glycoprotein</keyword>
<evidence type="ECO:0000256" key="11">
    <source>
        <dbReference type="ARBA" id="ARBA00023136"/>
    </source>
</evidence>
<evidence type="ECO:0000256" key="9">
    <source>
        <dbReference type="ARBA" id="ARBA00023034"/>
    </source>
</evidence>
<sequence length="453" mass="51516">MVLQKGSADGAVRPAGPAAAPASVITLTLRVFLVSALRLRRTLNTEVRVLLSMLPASPLSSRRLFGMFSAEVHGVTASHQQLAVNLCPQKKLLFHSWFKFLLLLCLVLVILCYSPSSSSLSWMKSFPLREHYQRFFNQTNQVNLPPPYRVHPKHRGKPNEIYEPTKSPTVPPTGTQFHQAHPHNYHFIMDNEEVCKTKTPFLVLMVPVAPTNVAARDAIRQTWGNNSLVQGEVVLTLFMMGLSGGAAVEQLQEKLKQENLQHHDLIQSDFMDSYINLTIKTMVIMDWLATRCRTAAYAMKIDSDMFLNIDNLVMMLQKPGIPKLNYLTGMLMWNRPVIRSKNSKWYVPEEMYPDPQYPTYALGMGYVFSNDLPEKFVEVSKSIKPFNIEDAYIGMCMKKLGLALTSPPNPSQFKAYNTRYDRCEYSKIITYILGSSEELVKYWTDLKKPKPPC</sequence>
<dbReference type="Gene3D" id="3.90.550.50">
    <property type="match status" value="1"/>
</dbReference>
<keyword evidence="6 13" id="KW-0812">Transmembrane</keyword>